<reference evidence="1 2" key="1">
    <citation type="journal article" date="2022" name="Int. J. Syst. Evol. Microbiol.">
        <title>Strains of Bradyrhizobium barranii sp. nov. associated with legumes native to Canada are symbionts of soybeans and belong to different subspecies (subsp. barranii subsp. nov. and subsp. apii subsp. nov.) and symbiovars (sv. glycinearum and sv. septentrionale).</title>
        <authorList>
            <person name="Bromfield E.S.P."/>
            <person name="Cloutier S."/>
            <person name="Wasai-Hara S."/>
            <person name="Minamisawa K."/>
        </authorList>
    </citation>
    <scope>NUCLEOTIDE SEQUENCE [LARGE SCALE GENOMIC DNA]</scope>
    <source>
        <strain evidence="1 2">144S4</strain>
    </source>
</reference>
<dbReference type="SUPFAM" id="SSF46955">
    <property type="entry name" value="Putative DNA-binding domain"/>
    <property type="match status" value="1"/>
</dbReference>
<proteinExistence type="predicted"/>
<dbReference type="KEGG" id="bban:J4G43_015320"/>
<evidence type="ECO:0000313" key="1">
    <source>
        <dbReference type="EMBL" id="UEM17456.1"/>
    </source>
</evidence>
<sequence length="86" mass="9755">MVRTESPNQSAFTRPRRGLRREDAAFYAGVSPSTFDKWVEDGTMPRPIRRGGVVLWDMRLIDRAFEVLSGDAEDANPWASVSLTRQ</sequence>
<dbReference type="InterPro" id="IPR009061">
    <property type="entry name" value="DNA-bd_dom_put_sf"/>
</dbReference>
<dbReference type="EMBL" id="CP086136">
    <property type="protein sequence ID" value="UEM17456.1"/>
    <property type="molecule type" value="Genomic_DNA"/>
</dbReference>
<dbReference type="AlphaFoldDB" id="A0A9X9YC12"/>
<gene>
    <name evidence="1" type="ORF">J4G43_015320</name>
</gene>
<name>A0A9X9YC12_9BRAD</name>
<protein>
    <submittedName>
        <fullName evidence="1">XRE family transcriptional regulator</fullName>
    </submittedName>
</protein>
<accession>A0A9X9YC12</accession>
<organism evidence="1 2">
    <name type="scientific">Bradyrhizobium barranii subsp. barranii</name>
    <dbReference type="NCBI Taxonomy" id="2823807"/>
    <lineage>
        <taxon>Bacteria</taxon>
        <taxon>Pseudomonadati</taxon>
        <taxon>Pseudomonadota</taxon>
        <taxon>Alphaproteobacteria</taxon>
        <taxon>Hyphomicrobiales</taxon>
        <taxon>Nitrobacteraceae</taxon>
        <taxon>Bradyrhizobium</taxon>
        <taxon>Bradyrhizobium barranii</taxon>
    </lineage>
</organism>
<evidence type="ECO:0000313" key="2">
    <source>
        <dbReference type="Proteomes" id="UP000664702"/>
    </source>
</evidence>
<dbReference type="Proteomes" id="UP000664702">
    <property type="component" value="Chromosome"/>
</dbReference>